<evidence type="ECO:0000313" key="3">
    <source>
        <dbReference type="Proteomes" id="UP000529637"/>
    </source>
</evidence>
<keyword evidence="3" id="KW-1185">Reference proteome</keyword>
<organism evidence="2 3">
    <name type="scientific">Piscinibacter koreensis</name>
    <dbReference type="NCBI Taxonomy" id="2742824"/>
    <lineage>
        <taxon>Bacteria</taxon>
        <taxon>Pseudomonadati</taxon>
        <taxon>Pseudomonadota</taxon>
        <taxon>Betaproteobacteria</taxon>
        <taxon>Burkholderiales</taxon>
        <taxon>Sphaerotilaceae</taxon>
        <taxon>Piscinibacter</taxon>
    </lineage>
</organism>
<dbReference type="SUPFAM" id="SSF47336">
    <property type="entry name" value="ACP-like"/>
    <property type="match status" value="1"/>
</dbReference>
<dbReference type="Proteomes" id="UP000529637">
    <property type="component" value="Unassembled WGS sequence"/>
</dbReference>
<comment type="caution">
    <text evidence="2">The sequence shown here is derived from an EMBL/GenBank/DDBJ whole genome shotgun (WGS) entry which is preliminary data.</text>
</comment>
<dbReference type="AlphaFoldDB" id="A0A7Y6NL63"/>
<dbReference type="InterPro" id="IPR036736">
    <property type="entry name" value="ACP-like_sf"/>
</dbReference>
<feature type="domain" description="Carrier" evidence="1">
    <location>
        <begin position="2"/>
        <end position="80"/>
    </location>
</feature>
<gene>
    <name evidence="2" type="ORF">HQN59_05540</name>
</gene>
<sequence length="89" mass="9091">MTDTTARVEAAIRAALGTIKPASADIDGDADLALVAGLDSVEVMDLVMEIEDRLDVSIPVESLAEASTVNQLRTGICRLIDGGAPAGPA</sequence>
<dbReference type="InterPro" id="IPR009081">
    <property type="entry name" value="PP-bd_ACP"/>
</dbReference>
<accession>A0A7Y6NL63</accession>
<dbReference type="PROSITE" id="PS50075">
    <property type="entry name" value="CARRIER"/>
    <property type="match status" value="1"/>
</dbReference>
<proteinExistence type="predicted"/>
<evidence type="ECO:0000313" key="2">
    <source>
        <dbReference type="EMBL" id="NUZ05221.1"/>
    </source>
</evidence>
<dbReference type="Pfam" id="PF00550">
    <property type="entry name" value="PP-binding"/>
    <property type="match status" value="1"/>
</dbReference>
<evidence type="ECO:0000259" key="1">
    <source>
        <dbReference type="PROSITE" id="PS50075"/>
    </source>
</evidence>
<dbReference type="EMBL" id="JABWMJ010000002">
    <property type="protein sequence ID" value="NUZ05221.1"/>
    <property type="molecule type" value="Genomic_DNA"/>
</dbReference>
<reference evidence="2 3" key="1">
    <citation type="submission" date="2020-06" db="EMBL/GenBank/DDBJ databases">
        <title>Schlegella sp. ID0723 isolated from air conditioner.</title>
        <authorList>
            <person name="Kim D.Y."/>
            <person name="Kim D.-U."/>
        </authorList>
    </citation>
    <scope>NUCLEOTIDE SEQUENCE [LARGE SCALE GENOMIC DNA]</scope>
    <source>
        <strain evidence="2 3">ID0723</strain>
    </source>
</reference>
<name>A0A7Y6NL63_9BURK</name>
<protein>
    <submittedName>
        <fullName evidence="2">Acyl carrier protein</fullName>
    </submittedName>
</protein>
<dbReference type="RefSeq" id="WP_176066907.1">
    <property type="nucleotide sequence ID" value="NZ_JABWMJ010000002.1"/>
</dbReference>
<dbReference type="Gene3D" id="1.10.1200.10">
    <property type="entry name" value="ACP-like"/>
    <property type="match status" value="1"/>
</dbReference>